<dbReference type="Proteomes" id="UP000681967">
    <property type="component" value="Unassembled WGS sequence"/>
</dbReference>
<evidence type="ECO:0000313" key="5">
    <source>
        <dbReference type="Proteomes" id="UP000681967"/>
    </source>
</evidence>
<proteinExistence type="predicted"/>
<evidence type="ECO:0000313" key="4">
    <source>
        <dbReference type="EMBL" id="CAF5164651.1"/>
    </source>
</evidence>
<name>A0A8S3GHY7_9BILA</name>
<organism evidence="4 5">
    <name type="scientific">Rotaria magnacalcarata</name>
    <dbReference type="NCBI Taxonomy" id="392030"/>
    <lineage>
        <taxon>Eukaryota</taxon>
        <taxon>Metazoa</taxon>
        <taxon>Spiralia</taxon>
        <taxon>Gnathifera</taxon>
        <taxon>Rotifera</taxon>
        <taxon>Eurotatoria</taxon>
        <taxon>Bdelloidea</taxon>
        <taxon>Philodinida</taxon>
        <taxon>Philodinidae</taxon>
        <taxon>Rotaria</taxon>
    </lineage>
</organism>
<feature type="domain" description="EF-hand" evidence="3">
    <location>
        <begin position="5"/>
        <end position="40"/>
    </location>
</feature>
<dbReference type="PROSITE" id="PS50222">
    <property type="entry name" value="EF_HAND_2"/>
    <property type="match status" value="1"/>
</dbReference>
<protein>
    <recommendedName>
        <fullName evidence="3">EF-hand domain-containing protein</fullName>
    </recommendedName>
</protein>
<dbReference type="InterPro" id="IPR028846">
    <property type="entry name" value="Recoverin"/>
</dbReference>
<evidence type="ECO:0000256" key="1">
    <source>
        <dbReference type="ARBA" id="ARBA00022723"/>
    </source>
</evidence>
<evidence type="ECO:0000259" key="3">
    <source>
        <dbReference type="PROSITE" id="PS50222"/>
    </source>
</evidence>
<gene>
    <name evidence="4" type="ORF">BYL167_LOCUS75569</name>
</gene>
<sequence length="86" mass="10180">MVRGSIKEKLNWIFRFYDVYDEGKLTKQAFETILRSLYELLGSNTCVHQPVTDETIQKHLTILFDKLDFQQSGSINIDDFIKYCLR</sequence>
<keyword evidence="2" id="KW-0677">Repeat</keyword>
<dbReference type="EMBL" id="CAJOBH010270753">
    <property type="protein sequence ID" value="CAF5164651.1"/>
    <property type="molecule type" value="Genomic_DNA"/>
</dbReference>
<dbReference type="PANTHER" id="PTHR23055">
    <property type="entry name" value="CALCIUM BINDING PROTEINS"/>
    <property type="match status" value="1"/>
</dbReference>
<dbReference type="Gene3D" id="1.10.238.10">
    <property type="entry name" value="EF-hand"/>
    <property type="match status" value="1"/>
</dbReference>
<dbReference type="PRINTS" id="PR00450">
    <property type="entry name" value="RECOVERIN"/>
</dbReference>
<accession>A0A8S3GHY7</accession>
<dbReference type="AlphaFoldDB" id="A0A8S3GHY7"/>
<evidence type="ECO:0000256" key="2">
    <source>
        <dbReference type="ARBA" id="ARBA00022737"/>
    </source>
</evidence>
<dbReference type="InterPro" id="IPR002048">
    <property type="entry name" value="EF_hand_dom"/>
</dbReference>
<dbReference type="SUPFAM" id="SSF47473">
    <property type="entry name" value="EF-hand"/>
    <property type="match status" value="1"/>
</dbReference>
<dbReference type="GO" id="GO:0005509">
    <property type="term" value="F:calcium ion binding"/>
    <property type="evidence" value="ECO:0007669"/>
    <property type="project" value="InterPro"/>
</dbReference>
<reference evidence="4" key="1">
    <citation type="submission" date="2021-02" db="EMBL/GenBank/DDBJ databases">
        <authorList>
            <person name="Nowell W R."/>
        </authorList>
    </citation>
    <scope>NUCLEOTIDE SEQUENCE</scope>
</reference>
<dbReference type="Pfam" id="PF13499">
    <property type="entry name" value="EF-hand_7"/>
    <property type="match status" value="1"/>
</dbReference>
<dbReference type="PANTHER" id="PTHR23055:SF167">
    <property type="entry name" value="EF-HAND DOMAIN-CONTAINING PROTEIN"/>
    <property type="match status" value="1"/>
</dbReference>
<feature type="non-terminal residue" evidence="4">
    <location>
        <position position="1"/>
    </location>
</feature>
<keyword evidence="1" id="KW-0479">Metal-binding</keyword>
<comment type="caution">
    <text evidence="4">The sequence shown here is derived from an EMBL/GenBank/DDBJ whole genome shotgun (WGS) entry which is preliminary data.</text>
</comment>
<dbReference type="InterPro" id="IPR011992">
    <property type="entry name" value="EF-hand-dom_pair"/>
</dbReference>